<sequence>MFEWWARLQFGPVRRYAALKGLMTAGLTLTGLLVAAMDFEVRYLILALAVGGNGAIGAAVTHHNLRALFPPGLDFERKIKAWRIVHHGSAVETDDEPAVGGYVRWVLSRTKTSAIGIVTALSMAVAGTVIAFVPTEDPFYVRAAGFWLAVCVAAIPLIMRRGEWRREAERALERQKQ</sequence>
<comment type="caution">
    <text evidence="2">The sequence shown here is derived from an EMBL/GenBank/DDBJ whole genome shotgun (WGS) entry which is preliminary data.</text>
</comment>
<organism evidence="2 3">
    <name type="scientific">Kibdelosporangium philippinense</name>
    <dbReference type="NCBI Taxonomy" id="211113"/>
    <lineage>
        <taxon>Bacteria</taxon>
        <taxon>Bacillati</taxon>
        <taxon>Actinomycetota</taxon>
        <taxon>Actinomycetes</taxon>
        <taxon>Pseudonocardiales</taxon>
        <taxon>Pseudonocardiaceae</taxon>
        <taxon>Kibdelosporangium</taxon>
    </lineage>
</organism>
<dbReference type="RefSeq" id="WP_233724363.1">
    <property type="nucleotide sequence ID" value="NZ_JAJVCN010000001.1"/>
</dbReference>
<evidence type="ECO:0000313" key="2">
    <source>
        <dbReference type="EMBL" id="MCE7002826.1"/>
    </source>
</evidence>
<feature type="transmembrane region" description="Helical" evidence="1">
    <location>
        <begin position="114"/>
        <end position="133"/>
    </location>
</feature>
<reference evidence="2 3" key="1">
    <citation type="submission" date="2021-12" db="EMBL/GenBank/DDBJ databases">
        <title>Genome sequence of Kibdelosporangium philippinense ATCC 49844.</title>
        <authorList>
            <person name="Fedorov E.A."/>
            <person name="Omeragic M."/>
            <person name="Shalygina K.F."/>
            <person name="Maclea K.S."/>
        </authorList>
    </citation>
    <scope>NUCLEOTIDE SEQUENCE [LARGE SCALE GENOMIC DNA]</scope>
    <source>
        <strain evidence="2 3">ATCC 49844</strain>
    </source>
</reference>
<keyword evidence="1" id="KW-0812">Transmembrane</keyword>
<evidence type="ECO:0000313" key="3">
    <source>
        <dbReference type="Proteomes" id="UP001521150"/>
    </source>
</evidence>
<dbReference type="EMBL" id="JAJVCN010000001">
    <property type="protein sequence ID" value="MCE7002826.1"/>
    <property type="molecule type" value="Genomic_DNA"/>
</dbReference>
<feature type="transmembrane region" description="Helical" evidence="1">
    <location>
        <begin position="17"/>
        <end position="37"/>
    </location>
</feature>
<name>A0ABS8Z4G8_9PSEU</name>
<evidence type="ECO:0000256" key="1">
    <source>
        <dbReference type="SAM" id="Phobius"/>
    </source>
</evidence>
<keyword evidence="1" id="KW-0472">Membrane</keyword>
<dbReference type="Proteomes" id="UP001521150">
    <property type="component" value="Unassembled WGS sequence"/>
</dbReference>
<keyword evidence="1" id="KW-1133">Transmembrane helix</keyword>
<keyword evidence="3" id="KW-1185">Reference proteome</keyword>
<protein>
    <submittedName>
        <fullName evidence="2">Uncharacterized protein</fullName>
    </submittedName>
</protein>
<feature type="transmembrane region" description="Helical" evidence="1">
    <location>
        <begin position="139"/>
        <end position="159"/>
    </location>
</feature>
<accession>A0ABS8Z4G8</accession>
<gene>
    <name evidence="2" type="ORF">LWC34_08280</name>
</gene>
<proteinExistence type="predicted"/>